<organism evidence="2 3">
    <name type="scientific">Vitrella brassicaformis (strain CCMP3155)</name>
    <dbReference type="NCBI Taxonomy" id="1169540"/>
    <lineage>
        <taxon>Eukaryota</taxon>
        <taxon>Sar</taxon>
        <taxon>Alveolata</taxon>
        <taxon>Colpodellida</taxon>
        <taxon>Vitrellaceae</taxon>
        <taxon>Vitrella</taxon>
    </lineage>
</organism>
<reference evidence="2 3" key="1">
    <citation type="submission" date="2014-11" db="EMBL/GenBank/DDBJ databases">
        <authorList>
            <person name="Zhu J."/>
            <person name="Qi W."/>
            <person name="Song R."/>
        </authorList>
    </citation>
    <scope>NUCLEOTIDE SEQUENCE [LARGE SCALE GENOMIC DNA]</scope>
</reference>
<sequence length="142" mass="15002">AAKTIPSENTGHTSVEVARLINNNADRDETDGFGSIGTGLIFVLFCSFFSIGVLHLCWSKLGNKSFFNIGVKPEAFLSLELLALVGYVPMLVLQLLTVFMSGGDGEVADAVPAATMAAILLAVVNIAGVLIRFVRGRCGNRA</sequence>
<dbReference type="AlphaFoldDB" id="A0A0G4EVT6"/>
<feature type="transmembrane region" description="Helical" evidence="1">
    <location>
        <begin position="113"/>
        <end position="134"/>
    </location>
</feature>
<feature type="transmembrane region" description="Helical" evidence="1">
    <location>
        <begin position="36"/>
        <end position="58"/>
    </location>
</feature>
<evidence type="ECO:0000256" key="1">
    <source>
        <dbReference type="SAM" id="Phobius"/>
    </source>
</evidence>
<keyword evidence="1" id="KW-1133">Transmembrane helix</keyword>
<accession>A0A0G4EVT6</accession>
<dbReference type="EMBL" id="CDMY01000321">
    <property type="protein sequence ID" value="CEM02211.1"/>
    <property type="molecule type" value="Genomic_DNA"/>
</dbReference>
<evidence type="ECO:0000313" key="2">
    <source>
        <dbReference type="EMBL" id="CEM02211.1"/>
    </source>
</evidence>
<keyword evidence="1" id="KW-0472">Membrane</keyword>
<dbReference type="VEuPathDB" id="CryptoDB:Vbra_13520"/>
<proteinExistence type="predicted"/>
<feature type="transmembrane region" description="Helical" evidence="1">
    <location>
        <begin position="79"/>
        <end position="101"/>
    </location>
</feature>
<evidence type="ECO:0000313" key="3">
    <source>
        <dbReference type="Proteomes" id="UP000041254"/>
    </source>
</evidence>
<name>A0A0G4EVT6_VITBC</name>
<keyword evidence="3" id="KW-1185">Reference proteome</keyword>
<dbReference type="Proteomes" id="UP000041254">
    <property type="component" value="Unassembled WGS sequence"/>
</dbReference>
<gene>
    <name evidence="2" type="ORF">Vbra_13520</name>
</gene>
<dbReference type="InParanoid" id="A0A0G4EVT6"/>
<keyword evidence="1" id="KW-0812">Transmembrane</keyword>
<feature type="non-terminal residue" evidence="2">
    <location>
        <position position="1"/>
    </location>
</feature>
<protein>
    <submittedName>
        <fullName evidence="2">Uncharacterized protein</fullName>
    </submittedName>
</protein>